<feature type="region of interest" description="Disordered" evidence="1">
    <location>
        <begin position="249"/>
        <end position="269"/>
    </location>
</feature>
<organism evidence="2 3">
    <name type="scientific">Pasteurella testudinis DSM 23072</name>
    <dbReference type="NCBI Taxonomy" id="1122938"/>
    <lineage>
        <taxon>Bacteria</taxon>
        <taxon>Pseudomonadati</taxon>
        <taxon>Pseudomonadota</taxon>
        <taxon>Gammaproteobacteria</taxon>
        <taxon>Pasteurellales</taxon>
        <taxon>Pasteurellaceae</taxon>
        <taxon>Pasteurella</taxon>
    </lineage>
</organism>
<dbReference type="AlphaFoldDB" id="A0A1W1UMT1"/>
<protein>
    <recommendedName>
        <fullName evidence="4">Phage protein D</fullName>
    </recommendedName>
</protein>
<accession>A0A1W1UMT1</accession>
<dbReference type="Pfam" id="PF05954">
    <property type="entry name" value="Phage_GPD"/>
    <property type="match status" value="1"/>
</dbReference>
<evidence type="ECO:0008006" key="4">
    <source>
        <dbReference type="Google" id="ProtNLM"/>
    </source>
</evidence>
<dbReference type="STRING" id="1122938.SAMN05660772_02086"/>
<dbReference type="SUPFAM" id="SSF69279">
    <property type="entry name" value="Phage tail proteins"/>
    <property type="match status" value="1"/>
</dbReference>
<sequence>MQLFDSNHKTPAFSVIVHDKQGEKNITQLISDRLISLTLTDNRGFEADQLDISLSDHDGTLQIPRRGAEIELAIGWKNKPLVEKGRFTVDEVEFSGAPDQLTFRARSADMMGSLLTKQERSFDNIRIGALIEQLAKENGLKPLCGEPLKNQLIAHLDQTNESTINLLTRLAEDYDAIATVKNGHLLFIKAGQMKTASGQPLPEVQITRHSGDSYRFSLNESDNYSAVRAYWYNLDTGKKGEVVIDENSEIQRQHRQTKGRTLKDGTVKGQRQSKRKYNVLVQTEPVESDANQMKTLRHSYKTEAEAMNAAKAAYDKLKRGVASFALTLAVGNPELMPELPAILNGFKPQIDSTKWIVTKVTHSIGGGGYTTAVEFELDIETN</sequence>
<evidence type="ECO:0000313" key="3">
    <source>
        <dbReference type="Proteomes" id="UP000192408"/>
    </source>
</evidence>
<reference evidence="3" key="1">
    <citation type="submission" date="2017-04" db="EMBL/GenBank/DDBJ databases">
        <authorList>
            <person name="Varghese N."/>
            <person name="Submissions S."/>
        </authorList>
    </citation>
    <scope>NUCLEOTIDE SEQUENCE [LARGE SCALE GENOMIC DNA]</scope>
    <source>
        <strain evidence="3">DSM 23072</strain>
    </source>
</reference>
<name>A0A1W1UMT1_9PAST</name>
<dbReference type="Proteomes" id="UP000192408">
    <property type="component" value="Unassembled WGS sequence"/>
</dbReference>
<dbReference type="EMBL" id="FWWV01000009">
    <property type="protein sequence ID" value="SMB82380.1"/>
    <property type="molecule type" value="Genomic_DNA"/>
</dbReference>
<gene>
    <name evidence="2" type="ORF">SAMN05660772_02086</name>
</gene>
<dbReference type="PANTHER" id="PTHR35862:SF3">
    <property type="entry name" value="FELS-2 PROPHAGE PROTEIN"/>
    <property type="match status" value="1"/>
</dbReference>
<dbReference type="RefSeq" id="WP_084256560.1">
    <property type="nucleotide sequence ID" value="NZ_FWWV01000009.1"/>
</dbReference>
<evidence type="ECO:0000256" key="1">
    <source>
        <dbReference type="SAM" id="MobiDB-lite"/>
    </source>
</evidence>
<dbReference type="PANTHER" id="PTHR35862">
    <property type="entry name" value="FELS-2 PROPHAGE PROTEIN"/>
    <property type="match status" value="1"/>
</dbReference>
<keyword evidence="3" id="KW-1185">Reference proteome</keyword>
<proteinExistence type="predicted"/>
<evidence type="ECO:0000313" key="2">
    <source>
        <dbReference type="EMBL" id="SMB82380.1"/>
    </source>
</evidence>
<dbReference type="InterPro" id="IPR052726">
    <property type="entry name" value="Phage_Baseplate_Hub"/>
</dbReference>